<gene>
    <name evidence="1" type="ORF">Tco_1019033</name>
</gene>
<comment type="caution">
    <text evidence="1">The sequence shown here is derived from an EMBL/GenBank/DDBJ whole genome shotgun (WGS) entry which is preliminary data.</text>
</comment>
<feature type="non-terminal residue" evidence="1">
    <location>
        <position position="177"/>
    </location>
</feature>
<name>A0ABQ5FXF5_9ASTR</name>
<proteinExistence type="predicted"/>
<sequence>MTGSNTRTPNVEGTTSTVSSNTTNDLLLMLIGQLECLGVNGSNGGNLGVTGNGGSNDMSISKPPVAYHTSHSYVSSWPSNVYPNMYSGGLPMYPLGFSTTPAQQYSPHYYPAHGPLGFTTAPVQPITPAAPVLPTMTTQPVGTTGPTGLPGQATTLPHAFNAVTLHDPAYGAWNFDT</sequence>
<dbReference type="Proteomes" id="UP001151760">
    <property type="component" value="Unassembled WGS sequence"/>
</dbReference>
<reference evidence="1" key="1">
    <citation type="journal article" date="2022" name="Int. J. Mol. Sci.">
        <title>Draft Genome of Tanacetum Coccineum: Genomic Comparison of Closely Related Tanacetum-Family Plants.</title>
        <authorList>
            <person name="Yamashiro T."/>
            <person name="Shiraishi A."/>
            <person name="Nakayama K."/>
            <person name="Satake H."/>
        </authorList>
    </citation>
    <scope>NUCLEOTIDE SEQUENCE</scope>
</reference>
<evidence type="ECO:0000313" key="1">
    <source>
        <dbReference type="EMBL" id="GJT67553.1"/>
    </source>
</evidence>
<reference evidence="1" key="2">
    <citation type="submission" date="2022-01" db="EMBL/GenBank/DDBJ databases">
        <authorList>
            <person name="Yamashiro T."/>
            <person name="Shiraishi A."/>
            <person name="Satake H."/>
            <person name="Nakayama K."/>
        </authorList>
    </citation>
    <scope>NUCLEOTIDE SEQUENCE</scope>
</reference>
<protein>
    <submittedName>
        <fullName evidence="1">Uncharacterized protein</fullName>
    </submittedName>
</protein>
<keyword evidence="2" id="KW-1185">Reference proteome</keyword>
<evidence type="ECO:0000313" key="2">
    <source>
        <dbReference type="Proteomes" id="UP001151760"/>
    </source>
</evidence>
<dbReference type="EMBL" id="BQNB010017819">
    <property type="protein sequence ID" value="GJT67553.1"/>
    <property type="molecule type" value="Genomic_DNA"/>
</dbReference>
<organism evidence="1 2">
    <name type="scientific">Tanacetum coccineum</name>
    <dbReference type="NCBI Taxonomy" id="301880"/>
    <lineage>
        <taxon>Eukaryota</taxon>
        <taxon>Viridiplantae</taxon>
        <taxon>Streptophyta</taxon>
        <taxon>Embryophyta</taxon>
        <taxon>Tracheophyta</taxon>
        <taxon>Spermatophyta</taxon>
        <taxon>Magnoliopsida</taxon>
        <taxon>eudicotyledons</taxon>
        <taxon>Gunneridae</taxon>
        <taxon>Pentapetalae</taxon>
        <taxon>asterids</taxon>
        <taxon>campanulids</taxon>
        <taxon>Asterales</taxon>
        <taxon>Asteraceae</taxon>
        <taxon>Asteroideae</taxon>
        <taxon>Anthemideae</taxon>
        <taxon>Anthemidinae</taxon>
        <taxon>Tanacetum</taxon>
    </lineage>
</organism>
<accession>A0ABQ5FXF5</accession>